<dbReference type="Pfam" id="PF13186">
    <property type="entry name" value="SPASM"/>
    <property type="match status" value="1"/>
</dbReference>
<dbReference type="RefSeq" id="WP_244773163.1">
    <property type="nucleotide sequence ID" value="NZ_CP094929.1"/>
</dbReference>
<keyword evidence="4" id="KW-0408">Iron</keyword>
<dbReference type="SFLD" id="SFLDS00029">
    <property type="entry name" value="Radical_SAM"/>
    <property type="match status" value="1"/>
</dbReference>
<dbReference type="InterPro" id="IPR023867">
    <property type="entry name" value="Sulphatase_maturase_rSAM"/>
</dbReference>
<keyword evidence="9" id="KW-1185">Reference proteome</keyword>
<dbReference type="InterPro" id="IPR023885">
    <property type="entry name" value="4Fe4S-binding_SPASM_dom"/>
</dbReference>
<organism evidence="8 9">
    <name type="scientific">Sphaerochaeta associata</name>
    <dbReference type="NCBI Taxonomy" id="1129264"/>
    <lineage>
        <taxon>Bacteria</taxon>
        <taxon>Pseudomonadati</taxon>
        <taxon>Spirochaetota</taxon>
        <taxon>Spirochaetia</taxon>
        <taxon>Spirochaetales</taxon>
        <taxon>Sphaerochaetaceae</taxon>
        <taxon>Sphaerochaeta</taxon>
    </lineage>
</organism>
<evidence type="ECO:0000313" key="8">
    <source>
        <dbReference type="EMBL" id="UOM51627.1"/>
    </source>
</evidence>
<evidence type="ECO:0000256" key="2">
    <source>
        <dbReference type="ARBA" id="ARBA00022691"/>
    </source>
</evidence>
<proteinExistence type="inferred from homology"/>
<dbReference type="InterPro" id="IPR013785">
    <property type="entry name" value="Aldolase_TIM"/>
</dbReference>
<keyword evidence="5" id="KW-0411">Iron-sulfur</keyword>
<dbReference type="NCBIfam" id="TIGR04085">
    <property type="entry name" value="rSAM_more_4Fe4S"/>
    <property type="match status" value="1"/>
</dbReference>
<evidence type="ECO:0000256" key="5">
    <source>
        <dbReference type="ARBA" id="ARBA00023014"/>
    </source>
</evidence>
<dbReference type="InterPro" id="IPR007197">
    <property type="entry name" value="rSAM"/>
</dbReference>
<dbReference type="InterPro" id="IPR058240">
    <property type="entry name" value="rSAM_sf"/>
</dbReference>
<sequence length="365" mass="41536">METQRSQLTMMIKPASAACNLACDYCFYLDTAHHREMGVLPLMKNEVADAIIQKSLAEAKHCSFVFQGGEPTLAGLGFFERFVEQVALLKSEDHTVSYAFQTNGLKLDTTWARFFKQHGFLVGVSFDGSPRLHDLHRFDAQKRGSGRSVAATIALLKEEDVQFNVLSVVTNELAQNIKQAYSYLVNHEVYYHQYIACMDPLQDEKSYLSPQSYGRFLKELFDLWFASWQQGKPVSIRFFDNLVGMLLGYPPESCDMGGVCSANYVVESNGTIYPCDFYCTDDQLLGSIVTNSFAELDARRTELRFIEDSPNRIDDCAACPWRVLCRGGCKRYRNETGYKYCSSMQEFFPYAIQRLEIVARSVQKQ</sequence>
<dbReference type="SFLD" id="SFLDF00289">
    <property type="entry name" value="anaerobic_Cys-type_sulfatase-m"/>
    <property type="match status" value="1"/>
</dbReference>
<protein>
    <submittedName>
        <fullName evidence="8">SPASM domain-containing protein</fullName>
    </submittedName>
</protein>
<dbReference type="SFLD" id="SFLDG01072">
    <property type="entry name" value="dehydrogenase_like"/>
    <property type="match status" value="1"/>
</dbReference>
<evidence type="ECO:0000256" key="3">
    <source>
        <dbReference type="ARBA" id="ARBA00022723"/>
    </source>
</evidence>
<keyword evidence="3" id="KW-0479">Metal-binding</keyword>
<dbReference type="SFLD" id="SFLDG01386">
    <property type="entry name" value="main_SPASM_domain-containing"/>
    <property type="match status" value="1"/>
</dbReference>
<dbReference type="Pfam" id="PF04055">
    <property type="entry name" value="Radical_SAM"/>
    <property type="match status" value="1"/>
</dbReference>
<keyword evidence="2" id="KW-0949">S-adenosyl-L-methionine</keyword>
<dbReference type="SFLD" id="SFLDG01067">
    <property type="entry name" value="SPASM/twitch_domain_containing"/>
    <property type="match status" value="1"/>
</dbReference>
<comment type="cofactor">
    <cofactor evidence="1">
        <name>[4Fe-4S] cluster</name>
        <dbReference type="ChEBI" id="CHEBI:49883"/>
    </cofactor>
</comment>
<dbReference type="PROSITE" id="PS51918">
    <property type="entry name" value="RADICAL_SAM"/>
    <property type="match status" value="1"/>
</dbReference>
<dbReference type="PANTHER" id="PTHR43273">
    <property type="entry name" value="ANAEROBIC SULFATASE-MATURATING ENZYME HOMOLOG ASLB-RELATED"/>
    <property type="match status" value="1"/>
</dbReference>
<dbReference type="Gene3D" id="3.20.20.70">
    <property type="entry name" value="Aldolase class I"/>
    <property type="match status" value="1"/>
</dbReference>
<evidence type="ECO:0000256" key="6">
    <source>
        <dbReference type="ARBA" id="ARBA00023601"/>
    </source>
</evidence>
<dbReference type="CDD" id="cd01335">
    <property type="entry name" value="Radical_SAM"/>
    <property type="match status" value="1"/>
</dbReference>
<evidence type="ECO:0000313" key="9">
    <source>
        <dbReference type="Proteomes" id="UP000829708"/>
    </source>
</evidence>
<evidence type="ECO:0000256" key="4">
    <source>
        <dbReference type="ARBA" id="ARBA00023004"/>
    </source>
</evidence>
<accession>A0ABY4DFB1</accession>
<dbReference type="Proteomes" id="UP000829708">
    <property type="component" value="Chromosome"/>
</dbReference>
<dbReference type="InterPro" id="IPR034485">
    <property type="entry name" value="Anaerobic_Cys-type_sulfatase-m"/>
</dbReference>
<evidence type="ECO:0000259" key="7">
    <source>
        <dbReference type="PROSITE" id="PS51918"/>
    </source>
</evidence>
<evidence type="ECO:0000256" key="1">
    <source>
        <dbReference type="ARBA" id="ARBA00001966"/>
    </source>
</evidence>
<dbReference type="SFLD" id="SFLDG01384">
    <property type="entry name" value="thioether_bond_formation_requi"/>
    <property type="match status" value="1"/>
</dbReference>
<feature type="domain" description="Radical SAM core" evidence="7">
    <location>
        <begin position="2"/>
        <end position="226"/>
    </location>
</feature>
<gene>
    <name evidence="8" type="ORF">MUG09_02410</name>
</gene>
<reference evidence="9" key="1">
    <citation type="journal article" date="2024" name="J Bioinform Genom">
        <title>Complete genome sequence of the type strain bacterium Sphaerochaeta associata GLS2t (VKM B-2742)t.</title>
        <authorList>
            <person name="Troshina O.Y."/>
            <person name="Tepeeva A.N."/>
            <person name="Arzamasceva V.O."/>
            <person name="Whitman W.B."/>
            <person name="Varghese N."/>
            <person name="Shapiro N."/>
            <person name="Woyke T."/>
            <person name="Kripides N.C."/>
            <person name="Vasilenko O.V."/>
        </authorList>
    </citation>
    <scope>NUCLEOTIDE SEQUENCE [LARGE SCALE GENOMIC DNA]</scope>
    <source>
        <strain evidence="9">GLS2T</strain>
    </source>
</reference>
<dbReference type="PANTHER" id="PTHR43273:SF3">
    <property type="entry name" value="ANAEROBIC SULFATASE-MATURATING ENZYME HOMOLOG ASLB-RELATED"/>
    <property type="match status" value="1"/>
</dbReference>
<comment type="similarity">
    <text evidence="6">Belongs to the radical SAM superfamily. Anaerobic sulfatase-maturating enzyme family.</text>
</comment>
<dbReference type="SUPFAM" id="SSF102114">
    <property type="entry name" value="Radical SAM enzymes"/>
    <property type="match status" value="1"/>
</dbReference>
<dbReference type="EMBL" id="CP094929">
    <property type="protein sequence ID" value="UOM51627.1"/>
    <property type="molecule type" value="Genomic_DNA"/>
</dbReference>
<name>A0ABY4DFB1_9SPIR</name>